<name>A0A6C0J1Z2_9ZZZZ</name>
<dbReference type="EMBL" id="MN740312">
    <property type="protein sequence ID" value="QHT99671.1"/>
    <property type="molecule type" value="Genomic_DNA"/>
</dbReference>
<dbReference type="InterPro" id="IPR032675">
    <property type="entry name" value="LRR_dom_sf"/>
</dbReference>
<dbReference type="AlphaFoldDB" id="A0A6C0J1Z2"/>
<sequence>MEKELLRWCILNGNNTYTLNIFENWDKIFENKNIQESKFIICSNIFENNLLIFYIGTNNKYYLIECTRFTQLLINKENDLESQYNSIKNSLEETNEKIEINEFENLQESLNKISKKNNKKLFSNYKQEKNLNKNDSLSSCDFIFSQNIELWEEFINSSENIKAPMLQCMTNEIVDNVKSDKVKSLFLSFPFKINSYNFISNNFIELNELNLWFCPNLNDTSLNNLNNIKKLFIHHCSNVTLKIFYNIINSDSKLETLYLENINLECVKKKYEPLVTEKMWNSLYDKKSSQCLKNLFIDSQNLDKDNIQDILNNFRNIENFVMHDKVFNIINKDIRDGYNKNNLLCIENVDKTMQRIVRKSVKISSLLRDEIQMPFSDSMLHIINKNKK</sequence>
<protein>
    <submittedName>
        <fullName evidence="1">Uncharacterized protein</fullName>
    </submittedName>
</protein>
<proteinExistence type="predicted"/>
<accession>A0A6C0J1Z2</accession>
<reference evidence="1" key="1">
    <citation type="journal article" date="2020" name="Nature">
        <title>Giant virus diversity and host interactions through global metagenomics.</title>
        <authorList>
            <person name="Schulz F."/>
            <person name="Roux S."/>
            <person name="Paez-Espino D."/>
            <person name="Jungbluth S."/>
            <person name="Walsh D.A."/>
            <person name="Denef V.J."/>
            <person name="McMahon K.D."/>
            <person name="Konstantinidis K.T."/>
            <person name="Eloe-Fadrosh E.A."/>
            <person name="Kyrpides N.C."/>
            <person name="Woyke T."/>
        </authorList>
    </citation>
    <scope>NUCLEOTIDE SEQUENCE</scope>
    <source>
        <strain evidence="1">GVMAG-M-3300025727-45</strain>
    </source>
</reference>
<organism evidence="1">
    <name type="scientific">viral metagenome</name>
    <dbReference type="NCBI Taxonomy" id="1070528"/>
    <lineage>
        <taxon>unclassified sequences</taxon>
        <taxon>metagenomes</taxon>
        <taxon>organismal metagenomes</taxon>
    </lineage>
</organism>
<evidence type="ECO:0000313" key="1">
    <source>
        <dbReference type="EMBL" id="QHT99671.1"/>
    </source>
</evidence>
<dbReference type="Gene3D" id="3.80.10.10">
    <property type="entry name" value="Ribonuclease Inhibitor"/>
    <property type="match status" value="1"/>
</dbReference>